<evidence type="ECO:0000259" key="3">
    <source>
        <dbReference type="PROSITE" id="PS50157"/>
    </source>
</evidence>
<evidence type="ECO:0000313" key="4">
    <source>
        <dbReference type="EMBL" id="GFT48562.1"/>
    </source>
</evidence>
<feature type="compositionally biased region" description="Low complexity" evidence="2">
    <location>
        <begin position="290"/>
        <end position="306"/>
    </location>
</feature>
<name>A0A8X6P5K2_NEPPI</name>
<feature type="domain" description="C2H2-type" evidence="3">
    <location>
        <begin position="46"/>
        <end position="73"/>
    </location>
</feature>
<dbReference type="Proteomes" id="UP000887013">
    <property type="component" value="Unassembled WGS sequence"/>
</dbReference>
<evidence type="ECO:0000313" key="5">
    <source>
        <dbReference type="Proteomes" id="UP000887013"/>
    </source>
</evidence>
<organism evidence="4 5">
    <name type="scientific">Nephila pilipes</name>
    <name type="common">Giant wood spider</name>
    <name type="synonym">Nephila maculata</name>
    <dbReference type="NCBI Taxonomy" id="299642"/>
    <lineage>
        <taxon>Eukaryota</taxon>
        <taxon>Metazoa</taxon>
        <taxon>Ecdysozoa</taxon>
        <taxon>Arthropoda</taxon>
        <taxon>Chelicerata</taxon>
        <taxon>Arachnida</taxon>
        <taxon>Araneae</taxon>
        <taxon>Araneomorphae</taxon>
        <taxon>Entelegynae</taxon>
        <taxon>Araneoidea</taxon>
        <taxon>Nephilidae</taxon>
        <taxon>Nephila</taxon>
    </lineage>
</organism>
<dbReference type="EMBL" id="BMAW01111558">
    <property type="protein sequence ID" value="GFT48562.1"/>
    <property type="molecule type" value="Genomic_DNA"/>
</dbReference>
<proteinExistence type="predicted"/>
<protein>
    <recommendedName>
        <fullName evidence="3">C2H2-type domain-containing protein</fullName>
    </recommendedName>
</protein>
<feature type="non-terminal residue" evidence="4">
    <location>
        <position position="416"/>
    </location>
</feature>
<feature type="compositionally biased region" description="Polar residues" evidence="2">
    <location>
        <begin position="251"/>
        <end position="281"/>
    </location>
</feature>
<dbReference type="PROSITE" id="PS00028">
    <property type="entry name" value="ZINC_FINGER_C2H2_1"/>
    <property type="match status" value="1"/>
</dbReference>
<dbReference type="GO" id="GO:0008270">
    <property type="term" value="F:zinc ion binding"/>
    <property type="evidence" value="ECO:0007669"/>
    <property type="project" value="UniProtKB-KW"/>
</dbReference>
<gene>
    <name evidence="4" type="ORF">NPIL_475861</name>
</gene>
<dbReference type="AlphaFoldDB" id="A0A8X6P5K2"/>
<keyword evidence="1" id="KW-0863">Zinc-finger</keyword>
<keyword evidence="1" id="KW-0479">Metal-binding</keyword>
<sequence>MSSSELITATDSCDSVESDSPTPVALRTRSTKAISQASFTEAACLGLCKICHASFGSHDQLRLHLTSHKPNKKRNLAIQAIDDSSTISCTTVATPQLKQIPITGLKRTLHPLLEDSTSPTDGNTLTLLQDPSPTSHEVRNLLNSLVDKTASSANPVSPEDSPSLPEPGISLIHNSKISPMASPAAYRMHVMEDSSPESNNTIQNKNQDSILLSVNLKMKKLPKILSPIMTPPSPKSPDILDLILTEPATLSDSSPEVSILSSSTQAPQGTSTSPLNNQESRITYFPPITPSISSQQKKPTPSSKSIHSQPQLTPDSASLTHPATTDQKIISYAEAAQKGLCKMCNTYVPPRSLLNHINLHRPCTKRHKCIKAAQKEPSCAFVKPKPQSKTISTIEEKFREKFPELPIFQNNSSSSS</sequence>
<feature type="compositionally biased region" description="Polar residues" evidence="2">
    <location>
        <begin position="1"/>
        <end position="21"/>
    </location>
</feature>
<feature type="region of interest" description="Disordered" evidence="2">
    <location>
        <begin position="1"/>
        <end position="24"/>
    </location>
</feature>
<dbReference type="InterPro" id="IPR013087">
    <property type="entry name" value="Znf_C2H2_type"/>
</dbReference>
<keyword evidence="1" id="KW-0862">Zinc</keyword>
<accession>A0A8X6P5K2</accession>
<comment type="caution">
    <text evidence="4">The sequence shown here is derived from an EMBL/GenBank/DDBJ whole genome shotgun (WGS) entry which is preliminary data.</text>
</comment>
<reference evidence="4" key="1">
    <citation type="submission" date="2020-08" db="EMBL/GenBank/DDBJ databases">
        <title>Multicomponent nature underlies the extraordinary mechanical properties of spider dragline silk.</title>
        <authorList>
            <person name="Kono N."/>
            <person name="Nakamura H."/>
            <person name="Mori M."/>
            <person name="Yoshida Y."/>
            <person name="Ohtoshi R."/>
            <person name="Malay A.D."/>
            <person name="Moran D.A.P."/>
            <person name="Tomita M."/>
            <person name="Numata K."/>
            <person name="Arakawa K."/>
        </authorList>
    </citation>
    <scope>NUCLEOTIDE SEQUENCE</scope>
</reference>
<feature type="compositionally biased region" description="Polar residues" evidence="2">
    <location>
        <begin position="307"/>
        <end position="322"/>
    </location>
</feature>
<evidence type="ECO:0000256" key="1">
    <source>
        <dbReference type="PROSITE-ProRule" id="PRU00042"/>
    </source>
</evidence>
<dbReference type="PROSITE" id="PS50157">
    <property type="entry name" value="ZINC_FINGER_C2H2_2"/>
    <property type="match status" value="1"/>
</dbReference>
<feature type="region of interest" description="Disordered" evidence="2">
    <location>
        <begin position="251"/>
        <end position="322"/>
    </location>
</feature>
<keyword evidence="5" id="KW-1185">Reference proteome</keyword>
<evidence type="ECO:0000256" key="2">
    <source>
        <dbReference type="SAM" id="MobiDB-lite"/>
    </source>
</evidence>